<dbReference type="SUPFAM" id="SSF89550">
    <property type="entry name" value="PHP domain-like"/>
    <property type="match status" value="1"/>
</dbReference>
<dbReference type="InterPro" id="IPR011708">
    <property type="entry name" value="DNA_pol3_alpha_NTPase_dom"/>
</dbReference>
<evidence type="ECO:0000256" key="2">
    <source>
        <dbReference type="ARBA" id="ARBA00009496"/>
    </source>
</evidence>
<accession>A0A1I1HQG1</accession>
<dbReference type="PANTHER" id="PTHR32294">
    <property type="entry name" value="DNA POLYMERASE III SUBUNIT ALPHA"/>
    <property type="match status" value="1"/>
</dbReference>
<gene>
    <name evidence="11" type="ORF">SAMN02982929_03009</name>
    <name evidence="12" type="ORF">SAMN05216506_101248</name>
</gene>
<dbReference type="EMBL" id="FOME01000001">
    <property type="protein sequence ID" value="SFC23240.1"/>
    <property type="molecule type" value="Genomic_DNA"/>
</dbReference>
<reference evidence="13 14" key="2">
    <citation type="submission" date="2016-10" db="EMBL/GenBank/DDBJ databases">
        <authorList>
            <person name="Varghese N."/>
            <person name="Submissions S."/>
        </authorList>
    </citation>
    <scope>NUCLEOTIDE SEQUENCE [LARGE SCALE GENOMIC DNA]</scope>
    <source>
        <strain evidence="14">ATCC 20501</strain>
        <strain evidence="12 13">CGMCC 4.3529</strain>
    </source>
</reference>
<dbReference type="PANTHER" id="PTHR32294:SF0">
    <property type="entry name" value="DNA POLYMERASE III SUBUNIT ALPHA"/>
    <property type="match status" value="1"/>
</dbReference>
<dbReference type="RefSeq" id="WP_093345010.1">
    <property type="nucleotide sequence ID" value="NZ_FNVB01000004.1"/>
</dbReference>
<dbReference type="Proteomes" id="UP000236729">
    <property type="component" value="Unassembled WGS sequence"/>
</dbReference>
<dbReference type="Pfam" id="PF14579">
    <property type="entry name" value="HHH_6"/>
    <property type="match status" value="1"/>
</dbReference>
<evidence type="ECO:0000256" key="6">
    <source>
        <dbReference type="ARBA" id="ARBA00022695"/>
    </source>
</evidence>
<evidence type="ECO:0000313" key="14">
    <source>
        <dbReference type="Proteomes" id="UP000236729"/>
    </source>
</evidence>
<evidence type="ECO:0000256" key="8">
    <source>
        <dbReference type="ARBA" id="ARBA00022932"/>
    </source>
</evidence>
<evidence type="ECO:0000256" key="5">
    <source>
        <dbReference type="ARBA" id="ARBA00022679"/>
    </source>
</evidence>
<evidence type="ECO:0000313" key="12">
    <source>
        <dbReference type="EMBL" id="SFC23240.1"/>
    </source>
</evidence>
<dbReference type="GO" id="GO:0005737">
    <property type="term" value="C:cytoplasm"/>
    <property type="evidence" value="ECO:0007669"/>
    <property type="project" value="UniProtKB-SubCell"/>
</dbReference>
<dbReference type="InterPro" id="IPR003141">
    <property type="entry name" value="Pol/His_phosphatase_N"/>
</dbReference>
<keyword evidence="5" id="KW-0808">Transferase</keyword>
<dbReference type="Pfam" id="PF01336">
    <property type="entry name" value="tRNA_anti-codon"/>
    <property type="match status" value="1"/>
</dbReference>
<evidence type="ECO:0000256" key="3">
    <source>
        <dbReference type="ARBA" id="ARBA00012417"/>
    </source>
</evidence>
<comment type="catalytic activity">
    <reaction evidence="9">
        <text>DNA(n) + a 2'-deoxyribonucleoside 5'-triphosphate = DNA(n+1) + diphosphate</text>
        <dbReference type="Rhea" id="RHEA:22508"/>
        <dbReference type="Rhea" id="RHEA-COMP:17339"/>
        <dbReference type="Rhea" id="RHEA-COMP:17340"/>
        <dbReference type="ChEBI" id="CHEBI:33019"/>
        <dbReference type="ChEBI" id="CHEBI:61560"/>
        <dbReference type="ChEBI" id="CHEBI:173112"/>
        <dbReference type="EC" id="2.7.7.7"/>
    </reaction>
</comment>
<keyword evidence="7" id="KW-0235">DNA replication</keyword>
<dbReference type="Pfam" id="PF07733">
    <property type="entry name" value="DNA_pol3_alpha"/>
    <property type="match status" value="1"/>
</dbReference>
<dbReference type="InterPro" id="IPR029460">
    <property type="entry name" value="DNAPol_HHH"/>
</dbReference>
<dbReference type="GO" id="GO:0008408">
    <property type="term" value="F:3'-5' exonuclease activity"/>
    <property type="evidence" value="ECO:0007669"/>
    <property type="project" value="InterPro"/>
</dbReference>
<dbReference type="SMART" id="SM00481">
    <property type="entry name" value="POLIIIAc"/>
    <property type="match status" value="1"/>
</dbReference>
<dbReference type="InterPro" id="IPR040982">
    <property type="entry name" value="DNA_pol3_finger"/>
</dbReference>
<dbReference type="GO" id="GO:0003887">
    <property type="term" value="F:DNA-directed DNA polymerase activity"/>
    <property type="evidence" value="ECO:0007669"/>
    <property type="project" value="UniProtKB-KW"/>
</dbReference>
<dbReference type="InterPro" id="IPR004365">
    <property type="entry name" value="NA-bd_OB_tRNA"/>
</dbReference>
<accession>A0A1H6C0L2</accession>
<dbReference type="Proteomes" id="UP000199690">
    <property type="component" value="Unassembled WGS sequence"/>
</dbReference>
<dbReference type="Gene3D" id="3.20.20.140">
    <property type="entry name" value="Metal-dependent hydrolases"/>
    <property type="match status" value="1"/>
</dbReference>
<evidence type="ECO:0000313" key="13">
    <source>
        <dbReference type="Proteomes" id="UP000199690"/>
    </source>
</evidence>
<dbReference type="CDD" id="cd04485">
    <property type="entry name" value="DnaE_OBF"/>
    <property type="match status" value="1"/>
</dbReference>
<sequence length="1202" mass="133079">MPVDPFVHLHVHTEFSMLDGAAKHDALFAEVARLEQPAVAMTDHGNMFGAHSFYSNAKKSGIKPIIGIEAYLAPESRFHKKPVFWGERARTGKRELDEYGESGDVSGAGAYTHMTMLAKNSTGLRNLFKLSSLASMEGFFRKPRMDKELLAEHSEGIIATSGCLAGEILTRLRLGQKDEALQAASDYKDIFGPENFFIEVMDHGIQMERNIRGELLDLAKQLDLRTVATNDSHYVTADQAGHHDALLCLQTRSMLADTDRFKFNGDGYHIKSSAEMREYWDAEVPGAADSTLLITEMVEGYEEAFAATNRMPQAKIQAGRTDVEVLRDEVEEFIPTRFPGDSFTQEYRDQLEWELKVITEKGYSSYFLVVGDMIRWAKNNGIRVGPGRGSAAGALLSYVLHIIDIDPLQHGLLFERFLNPERDSPPDIDIDFDERQRERVIQYAKEKYGTEYFAKVITYGTIKTKAAFKDAARVHLGQAGFQLADQFSKALPAPIAAKDIPLSGIVDPQHERYPEAAEVRTLIENDQQIGKIFDTARGLEGLIRNAGVHACAHIISREPLLDVLPLWKRDDGEIITGWDGPQCEAVGLLKIDILGLVNMTTIDDTVRMVKANHGTEIEPLEIPLDDVKTYEMLGRGESLGVFQLEGGGMQSLLKRMMPTRFGDIVACVALYRPGPMDVNAHLDYADRKNGKKPVEPIHPELDEPLKDILGETYGLIVYQEQIMAIAQKVAGYTLGQADLLRRAMGKKKKEVMDEQFARFEAGMKERGYSKEAIDQLWATVLPFAGYAFNKSHAAAYGLVTYWTAYLKAHYPAEYMAALLTANANNKDKTAIYLSECRRMNIRVLPPDVNESVVEHTAVDGRIRFGMGAIRNVGANVVESIVKTRQEKGRYTSFPDFLDKAEITACNKRVLESLIKAGAFDSLGHTRMALVQHHEAAVDAVIGLKRQEAMGQFDLFGGADDSGPSDDTSPLAHLQFTDEEWPRKQLLAYEREMLGLYVSAHPLDGAERLLAPYQDTSIAALVGGEIGPTGFGKDKEQPKIAGMISGIQRRINKNGKPWAIVTLEDFDASVEVLFFPQSYEMFADCLIEDNALAVKGRVNEREGEISIFASDAVPIDISAAETDPGTDPAFVIKVPVGRVDQSLVAELKRTLQAHSGTTPVHLKLQSPRGVTRLALSSDYFVSTESGLQGELKGLLGAGCFETV</sequence>
<dbReference type="Pfam" id="PF17657">
    <property type="entry name" value="DNA_pol3_finger"/>
    <property type="match status" value="1"/>
</dbReference>
<protein>
    <recommendedName>
        <fullName evidence="4">DNA polymerase III subunit alpha</fullName>
        <ecNumber evidence="3">2.7.7.7</ecNumber>
    </recommendedName>
</protein>
<dbReference type="GO" id="GO:0006260">
    <property type="term" value="P:DNA replication"/>
    <property type="evidence" value="ECO:0007669"/>
    <property type="project" value="UniProtKB-KW"/>
</dbReference>
<dbReference type="CDD" id="cd12113">
    <property type="entry name" value="PHP_PolIIIA_DnaE3"/>
    <property type="match status" value="1"/>
</dbReference>
<evidence type="ECO:0000313" key="11">
    <source>
        <dbReference type="EMBL" id="SEG66491.1"/>
    </source>
</evidence>
<reference evidence="11" key="1">
    <citation type="submission" date="2016-10" db="EMBL/GenBank/DDBJ databases">
        <authorList>
            <person name="de Groot N.N."/>
        </authorList>
    </citation>
    <scope>NUCLEOTIDE SEQUENCE [LARGE SCALE GENOMIC DNA]</scope>
    <source>
        <strain evidence="11">ATCC 20501</strain>
    </source>
</reference>
<dbReference type="EC" id="2.7.7.7" evidence="3"/>
<dbReference type="AlphaFoldDB" id="A0A1H6C0L2"/>
<keyword evidence="13" id="KW-1185">Reference proteome</keyword>
<evidence type="ECO:0000256" key="7">
    <source>
        <dbReference type="ARBA" id="ARBA00022705"/>
    </source>
</evidence>
<dbReference type="GO" id="GO:0003676">
    <property type="term" value="F:nucleic acid binding"/>
    <property type="evidence" value="ECO:0007669"/>
    <property type="project" value="InterPro"/>
</dbReference>
<comment type="similarity">
    <text evidence="2">Belongs to the DNA polymerase type-C family. DnaE subfamily.</text>
</comment>
<feature type="domain" description="Polymerase/histidinol phosphatase N-terminal" evidence="10">
    <location>
        <begin position="7"/>
        <end position="74"/>
    </location>
</feature>
<dbReference type="InterPro" id="IPR041931">
    <property type="entry name" value="DNA_pol3_alpha_thumb_dom"/>
</dbReference>
<comment type="subcellular location">
    <subcellularLocation>
        <location evidence="1">Cytoplasm</location>
    </subcellularLocation>
</comment>
<keyword evidence="6" id="KW-0548">Nucleotidyltransferase</keyword>
<proteinExistence type="inferred from homology"/>
<evidence type="ECO:0000259" key="10">
    <source>
        <dbReference type="SMART" id="SM00481"/>
    </source>
</evidence>
<dbReference type="SMR" id="A0A1H6C0L2"/>
<dbReference type="Pfam" id="PF02811">
    <property type="entry name" value="PHP"/>
    <property type="match status" value="1"/>
</dbReference>
<evidence type="ECO:0000256" key="1">
    <source>
        <dbReference type="ARBA" id="ARBA00004496"/>
    </source>
</evidence>
<organism evidence="11 14">
    <name type="scientific">Saccharopolyspora kobensis</name>
    <dbReference type="NCBI Taxonomy" id="146035"/>
    <lineage>
        <taxon>Bacteria</taxon>
        <taxon>Bacillati</taxon>
        <taxon>Actinomycetota</taxon>
        <taxon>Actinomycetes</taxon>
        <taxon>Pseudonocardiales</taxon>
        <taxon>Pseudonocardiaceae</taxon>
        <taxon>Saccharopolyspora</taxon>
    </lineage>
</organism>
<dbReference type="InterPro" id="IPR016195">
    <property type="entry name" value="Pol/histidinol_Pase-like"/>
</dbReference>
<dbReference type="Gene3D" id="1.10.10.1600">
    <property type="entry name" value="Bacterial DNA polymerase III alpha subunit, thumb domain"/>
    <property type="match status" value="1"/>
</dbReference>
<dbReference type="InterPro" id="IPR004805">
    <property type="entry name" value="DnaE2/DnaE/PolC"/>
</dbReference>
<dbReference type="EMBL" id="FNVB01000004">
    <property type="protein sequence ID" value="SEG66491.1"/>
    <property type="molecule type" value="Genomic_DNA"/>
</dbReference>
<dbReference type="NCBIfam" id="TIGR00594">
    <property type="entry name" value="polc"/>
    <property type="match status" value="1"/>
</dbReference>
<dbReference type="NCBIfam" id="NF004226">
    <property type="entry name" value="PRK05673.1"/>
    <property type="match status" value="1"/>
</dbReference>
<name>A0A1H6C0L2_9PSEU</name>
<evidence type="ECO:0000256" key="4">
    <source>
        <dbReference type="ARBA" id="ARBA00019114"/>
    </source>
</evidence>
<keyword evidence="8" id="KW-0239">DNA-directed DNA polymerase</keyword>
<evidence type="ECO:0000256" key="9">
    <source>
        <dbReference type="ARBA" id="ARBA00049244"/>
    </source>
</evidence>
<dbReference type="InterPro" id="IPR004013">
    <property type="entry name" value="PHP_dom"/>
</dbReference>
<dbReference type="Gene3D" id="1.10.150.870">
    <property type="match status" value="1"/>
</dbReference>